<dbReference type="eggNOG" id="COG0241">
    <property type="taxonomic scope" value="Bacteria"/>
</dbReference>
<evidence type="ECO:0000256" key="3">
    <source>
        <dbReference type="ARBA" id="ARBA00022490"/>
    </source>
</evidence>
<evidence type="ECO:0000256" key="6">
    <source>
        <dbReference type="ARBA" id="ARBA00023277"/>
    </source>
</evidence>
<dbReference type="STRING" id="1280949.HAD_06160"/>
<dbReference type="Gene3D" id="3.40.50.1000">
    <property type="entry name" value="HAD superfamily/HAD-like"/>
    <property type="match status" value="1"/>
</dbReference>
<dbReference type="Proteomes" id="UP000027446">
    <property type="component" value="Unassembled WGS sequence"/>
</dbReference>
<proteinExistence type="inferred from homology"/>
<dbReference type="PANTHER" id="PTHR42891">
    <property type="entry name" value="D-GLYCERO-BETA-D-MANNO-HEPTOSE-1,7-BISPHOSPHATE 7-PHOSPHATASE"/>
    <property type="match status" value="1"/>
</dbReference>
<keyword evidence="4" id="KW-0479">Metal-binding</keyword>
<comment type="caution">
    <text evidence="9">The sequence shown here is derived from an EMBL/GenBank/DDBJ whole genome shotgun (WGS) entry which is preliminary data.</text>
</comment>
<keyword evidence="5" id="KW-0378">Hydrolase</keyword>
<dbReference type="SUPFAM" id="SSF53448">
    <property type="entry name" value="Nucleotide-diphospho-sugar transferases"/>
    <property type="match status" value="1"/>
</dbReference>
<comment type="similarity">
    <text evidence="2">Belongs to the GmhB family.</text>
</comment>
<dbReference type="InterPro" id="IPR006543">
    <property type="entry name" value="Histidinol-phos"/>
</dbReference>
<dbReference type="NCBIfam" id="TIGR01549">
    <property type="entry name" value="HAD-SF-IA-v1"/>
    <property type="match status" value="1"/>
</dbReference>
<keyword evidence="10" id="KW-1185">Reference proteome</keyword>
<gene>
    <name evidence="9" type="ORF">HAD_06160</name>
</gene>
<dbReference type="eggNOG" id="COG1208">
    <property type="taxonomic scope" value="Bacteria"/>
</dbReference>
<dbReference type="PATRIC" id="fig|1280949.3.peg.1253"/>
<dbReference type="InterPro" id="IPR029044">
    <property type="entry name" value="Nucleotide-diphossugar_trans"/>
</dbReference>
<dbReference type="InterPro" id="IPR023214">
    <property type="entry name" value="HAD_sf"/>
</dbReference>
<dbReference type="GO" id="GO:0046872">
    <property type="term" value="F:metal ion binding"/>
    <property type="evidence" value="ECO:0007669"/>
    <property type="project" value="UniProtKB-KW"/>
</dbReference>
<feature type="domain" description="Nucleotidyl transferase" evidence="8">
    <location>
        <begin position="7"/>
        <end position="230"/>
    </location>
</feature>
<dbReference type="GO" id="GO:0016791">
    <property type="term" value="F:phosphatase activity"/>
    <property type="evidence" value="ECO:0007669"/>
    <property type="project" value="InterPro"/>
</dbReference>
<protein>
    <recommendedName>
        <fullName evidence="7">D,D-heptose 1,7-bisphosphate phosphatase</fullName>
    </recommendedName>
</protein>
<organism evidence="9 10">
    <name type="scientific">Hyphomonas adhaerens MHS-3</name>
    <dbReference type="NCBI Taxonomy" id="1280949"/>
    <lineage>
        <taxon>Bacteria</taxon>
        <taxon>Pseudomonadati</taxon>
        <taxon>Pseudomonadota</taxon>
        <taxon>Alphaproteobacteria</taxon>
        <taxon>Hyphomonadales</taxon>
        <taxon>Hyphomonadaceae</taxon>
        <taxon>Hyphomonas</taxon>
    </lineage>
</organism>
<sequence>MTRVKQALFLVGGRGTRLGALSANTPKPMQEIAPGVRFLDLILENAARMGFTDLVLLAGHLGDKVEEAYDGQRIGEAAIRVVRESQPMGTGGALAQAAQVLDEHFVLLNGDSFFDINLRALTAAPLPEGGGRLALRMVEDTARYGSVQLDGARISAFIEKNPDLTGPGLINGGIYYLDRAMVSRIEAPSSIESDVFPELVKEGRLEGLPFDGYFLDIGLPETLAQAQRETAAMRVRPAAFLDRDGVLNEDHGYTHRVDDLTWIPGAREAIRLLNDRGYRVIVVTNQAGVARGYYEEEAIGVFHAGMQAQLAEEGAFVDAFYHCPFHADGKVPAYTVEDHPDRKPNPGMILRALNDWQVNREASFLIGDKPSDMEAARRAGLPGHLYTGGDLLAFVSGIIGPG</sequence>
<comment type="subcellular location">
    <subcellularLocation>
        <location evidence="1">Cytoplasm</location>
    </subcellularLocation>
</comment>
<dbReference type="InterPro" id="IPR004446">
    <property type="entry name" value="Heptose_bisP_phosphatase"/>
</dbReference>
<dbReference type="NCBIfam" id="TIGR01656">
    <property type="entry name" value="Histidinol-ppas"/>
    <property type="match status" value="1"/>
</dbReference>
<dbReference type="AlphaFoldDB" id="A0A069E587"/>
<evidence type="ECO:0000256" key="1">
    <source>
        <dbReference type="ARBA" id="ARBA00004496"/>
    </source>
</evidence>
<dbReference type="SUPFAM" id="SSF56784">
    <property type="entry name" value="HAD-like"/>
    <property type="match status" value="1"/>
</dbReference>
<dbReference type="PANTHER" id="PTHR42891:SF1">
    <property type="entry name" value="D-GLYCERO-BETA-D-MANNO-HEPTOSE-1,7-BISPHOSPHATE 7-PHOSPHATASE"/>
    <property type="match status" value="1"/>
</dbReference>
<dbReference type="InterPro" id="IPR006357">
    <property type="entry name" value="HAD-SF_hydro_IIA"/>
</dbReference>
<dbReference type="OrthoDB" id="9814110at2"/>
<dbReference type="InterPro" id="IPR006439">
    <property type="entry name" value="HAD-SF_hydro_IA"/>
</dbReference>
<evidence type="ECO:0000256" key="2">
    <source>
        <dbReference type="ARBA" id="ARBA00005628"/>
    </source>
</evidence>
<dbReference type="Pfam" id="PF13344">
    <property type="entry name" value="Hydrolase_6"/>
    <property type="match status" value="1"/>
</dbReference>
<evidence type="ECO:0000313" key="9">
    <source>
        <dbReference type="EMBL" id="KCZ85243.1"/>
    </source>
</evidence>
<dbReference type="GO" id="GO:0005737">
    <property type="term" value="C:cytoplasm"/>
    <property type="evidence" value="ECO:0007669"/>
    <property type="project" value="UniProtKB-SubCell"/>
</dbReference>
<name>A0A069E587_9PROT</name>
<dbReference type="Pfam" id="PF13242">
    <property type="entry name" value="Hydrolase_like"/>
    <property type="match status" value="1"/>
</dbReference>
<evidence type="ECO:0000256" key="7">
    <source>
        <dbReference type="ARBA" id="ARBA00031828"/>
    </source>
</evidence>
<dbReference type="NCBIfam" id="TIGR01662">
    <property type="entry name" value="HAD-SF-IIIA"/>
    <property type="match status" value="1"/>
</dbReference>
<dbReference type="Gene3D" id="3.90.550.10">
    <property type="entry name" value="Spore Coat Polysaccharide Biosynthesis Protein SpsA, Chain A"/>
    <property type="match status" value="1"/>
</dbReference>
<dbReference type="InterPro" id="IPR006549">
    <property type="entry name" value="HAD-SF_hydro_IIIA"/>
</dbReference>
<evidence type="ECO:0000256" key="5">
    <source>
        <dbReference type="ARBA" id="ARBA00022801"/>
    </source>
</evidence>
<evidence type="ECO:0000259" key="8">
    <source>
        <dbReference type="Pfam" id="PF00483"/>
    </source>
</evidence>
<dbReference type="EMBL" id="ARYH01000001">
    <property type="protein sequence ID" value="KCZ85243.1"/>
    <property type="molecule type" value="Genomic_DNA"/>
</dbReference>
<dbReference type="InterPro" id="IPR036412">
    <property type="entry name" value="HAD-like_sf"/>
</dbReference>
<dbReference type="Pfam" id="PF00483">
    <property type="entry name" value="NTP_transferase"/>
    <property type="match status" value="1"/>
</dbReference>
<keyword evidence="3" id="KW-0963">Cytoplasm</keyword>
<accession>A0A069E587</accession>
<evidence type="ECO:0000256" key="4">
    <source>
        <dbReference type="ARBA" id="ARBA00022723"/>
    </source>
</evidence>
<keyword evidence="6" id="KW-0119">Carbohydrate metabolism</keyword>
<dbReference type="RefSeq" id="WP_035570009.1">
    <property type="nucleotide sequence ID" value="NZ_ARYH01000001.1"/>
</dbReference>
<dbReference type="InterPro" id="IPR005835">
    <property type="entry name" value="NTP_transferase_dom"/>
</dbReference>
<dbReference type="CDD" id="cd07503">
    <property type="entry name" value="HAD_HisB-N"/>
    <property type="match status" value="1"/>
</dbReference>
<dbReference type="GO" id="GO:0005975">
    <property type="term" value="P:carbohydrate metabolic process"/>
    <property type="evidence" value="ECO:0007669"/>
    <property type="project" value="InterPro"/>
</dbReference>
<reference evidence="9 10" key="1">
    <citation type="journal article" date="2014" name="Antonie Van Leeuwenhoek">
        <title>Hyphomonas beringensis sp. nov. and Hyphomonas chukchiensis sp. nov., isolated from surface seawater of the Bering Sea and Chukchi Sea.</title>
        <authorList>
            <person name="Li C."/>
            <person name="Lai Q."/>
            <person name="Li G."/>
            <person name="Dong C."/>
            <person name="Wang J."/>
            <person name="Liao Y."/>
            <person name="Shao Z."/>
        </authorList>
    </citation>
    <scope>NUCLEOTIDE SEQUENCE [LARGE SCALE GENOMIC DNA]</scope>
    <source>
        <strain evidence="9 10">MHS-3</strain>
    </source>
</reference>
<evidence type="ECO:0000313" key="10">
    <source>
        <dbReference type="Proteomes" id="UP000027446"/>
    </source>
</evidence>